<dbReference type="GO" id="GO:0140359">
    <property type="term" value="F:ABC-type transporter activity"/>
    <property type="evidence" value="ECO:0007669"/>
    <property type="project" value="InterPro"/>
</dbReference>
<keyword evidence="3 5" id="KW-1133">Transmembrane helix</keyword>
<dbReference type="AlphaFoldDB" id="A0A1M6U079"/>
<evidence type="ECO:0000256" key="2">
    <source>
        <dbReference type="ARBA" id="ARBA00022692"/>
    </source>
</evidence>
<name>A0A1M6U079_PARC5</name>
<keyword evidence="2 5" id="KW-0812">Transmembrane</keyword>
<reference evidence="7 8" key="1">
    <citation type="submission" date="2016-11" db="EMBL/GenBank/DDBJ databases">
        <authorList>
            <person name="Jaros S."/>
            <person name="Januszkiewicz K."/>
            <person name="Wedrychowicz H."/>
        </authorList>
    </citation>
    <scope>NUCLEOTIDE SEQUENCE [LARGE SCALE GENOMIC DNA]</scope>
    <source>
        <strain evidence="7 8">DSM 15212</strain>
    </source>
</reference>
<dbReference type="EMBL" id="FRAG01000118">
    <property type="protein sequence ID" value="SHK62665.1"/>
    <property type="molecule type" value="Genomic_DNA"/>
</dbReference>
<dbReference type="Proteomes" id="UP000184465">
    <property type="component" value="Unassembled WGS sequence"/>
</dbReference>
<comment type="subcellular location">
    <subcellularLocation>
        <location evidence="1">Membrane</location>
        <topology evidence="1">Multi-pass membrane protein</topology>
    </subcellularLocation>
</comment>
<dbReference type="Pfam" id="PF12698">
    <property type="entry name" value="ABC2_membrane_3"/>
    <property type="match status" value="1"/>
</dbReference>
<evidence type="ECO:0000256" key="3">
    <source>
        <dbReference type="ARBA" id="ARBA00022989"/>
    </source>
</evidence>
<dbReference type="STRING" id="1121301.SAMN02745912_03840"/>
<sequence length="89" mass="10360">MMSIQRLITIVKKEFIHIKRDRASLIIAIAMPLIFILIFGYAVNTDVENIDIAVFDQDKTFESREFISKFSASNYFDIKTYVNSILNYS</sequence>
<protein>
    <submittedName>
        <fullName evidence="7">ABC-2 family transporter protein</fullName>
    </submittedName>
</protein>
<evidence type="ECO:0000313" key="7">
    <source>
        <dbReference type="EMBL" id="SHK62665.1"/>
    </source>
</evidence>
<evidence type="ECO:0000256" key="5">
    <source>
        <dbReference type="SAM" id="Phobius"/>
    </source>
</evidence>
<feature type="transmembrane region" description="Helical" evidence="5">
    <location>
        <begin position="23"/>
        <end position="43"/>
    </location>
</feature>
<evidence type="ECO:0000313" key="8">
    <source>
        <dbReference type="Proteomes" id="UP000184465"/>
    </source>
</evidence>
<keyword evidence="8" id="KW-1185">Reference proteome</keyword>
<feature type="domain" description="ABC-2 type transporter transmembrane" evidence="6">
    <location>
        <begin position="23"/>
        <end position="85"/>
    </location>
</feature>
<dbReference type="GO" id="GO:0016020">
    <property type="term" value="C:membrane"/>
    <property type="evidence" value="ECO:0007669"/>
    <property type="project" value="UniProtKB-SubCell"/>
</dbReference>
<gene>
    <name evidence="7" type="ORF">SAMN02745912_03840</name>
</gene>
<proteinExistence type="predicted"/>
<keyword evidence="4 5" id="KW-0472">Membrane</keyword>
<evidence type="ECO:0000256" key="1">
    <source>
        <dbReference type="ARBA" id="ARBA00004141"/>
    </source>
</evidence>
<organism evidence="7 8">
    <name type="scientific">Paramaledivibacter caminithermalis (strain DSM 15212 / CIP 107654 / DViRD3)</name>
    <name type="common">Clostridium caminithermale</name>
    <dbReference type="NCBI Taxonomy" id="1121301"/>
    <lineage>
        <taxon>Bacteria</taxon>
        <taxon>Bacillati</taxon>
        <taxon>Bacillota</taxon>
        <taxon>Clostridia</taxon>
        <taxon>Peptostreptococcales</taxon>
        <taxon>Caminicellaceae</taxon>
        <taxon>Paramaledivibacter</taxon>
    </lineage>
</organism>
<dbReference type="RefSeq" id="WP_084112151.1">
    <property type="nucleotide sequence ID" value="NZ_FRAG01000118.1"/>
</dbReference>
<evidence type="ECO:0000259" key="6">
    <source>
        <dbReference type="Pfam" id="PF12698"/>
    </source>
</evidence>
<evidence type="ECO:0000256" key="4">
    <source>
        <dbReference type="ARBA" id="ARBA00023136"/>
    </source>
</evidence>
<accession>A0A1M6U079</accession>
<dbReference type="InterPro" id="IPR013525">
    <property type="entry name" value="ABC2_TM"/>
</dbReference>